<dbReference type="EMBL" id="PSQG01000017">
    <property type="protein sequence ID" value="RCH42956.1"/>
    <property type="molecule type" value="Genomic_DNA"/>
</dbReference>
<dbReference type="RefSeq" id="WP_114002452.1">
    <property type="nucleotide sequence ID" value="NZ_PSQG01000017.1"/>
</dbReference>
<protein>
    <submittedName>
        <fullName evidence="3">DUF1275 domain-containing protein</fullName>
    </submittedName>
</protein>
<accession>A0A367FYQ0</accession>
<dbReference type="Pfam" id="PF06912">
    <property type="entry name" value="DUF1275"/>
    <property type="match status" value="1"/>
</dbReference>
<keyword evidence="2" id="KW-0472">Membrane</keyword>
<feature type="transmembrane region" description="Helical" evidence="2">
    <location>
        <begin position="7"/>
        <end position="28"/>
    </location>
</feature>
<comment type="caution">
    <text evidence="3">The sequence shown here is derived from an EMBL/GenBank/DDBJ whole genome shotgun (WGS) entry which is preliminary data.</text>
</comment>
<evidence type="ECO:0000313" key="3">
    <source>
        <dbReference type="EMBL" id="RCH42956.1"/>
    </source>
</evidence>
<keyword evidence="2" id="KW-0812">Transmembrane</keyword>
<dbReference type="PANTHER" id="PTHR37314">
    <property type="entry name" value="SLR0142 PROTEIN"/>
    <property type="match status" value="1"/>
</dbReference>
<keyword evidence="2" id="KW-1133">Transmembrane helix</keyword>
<evidence type="ECO:0000256" key="2">
    <source>
        <dbReference type="SAM" id="Phobius"/>
    </source>
</evidence>
<dbReference type="Proteomes" id="UP000253208">
    <property type="component" value="Unassembled WGS sequence"/>
</dbReference>
<name>A0A367FYQ0_9FIRM</name>
<feature type="transmembrane region" description="Helical" evidence="2">
    <location>
        <begin position="57"/>
        <end position="78"/>
    </location>
</feature>
<feature type="transmembrane region" description="Helical" evidence="2">
    <location>
        <begin position="90"/>
        <end position="114"/>
    </location>
</feature>
<sequence>MHTEMKYRFLIHYTLSFIGGYLGLYAIVSRADLFGNAQTANLIGVVRDLIGRNFSDMLLRVGALLIYMAAVILTVWIPEYFSTDLRFISIGIDIFAILLLGFFPSGMSPVVALYPVFFAMPFQWCTFKAPGGYNSSTIFSTNNLRQFTTAVTQFLMKKDSAQCDKAKFYGMTLLSFHTGAALSLILYMTCGLSGVWLCLVPAFYAVWLISADRNTAADTPAVTRSTASDGSSFRNLSYKKKEA</sequence>
<feature type="compositionally biased region" description="Polar residues" evidence="1">
    <location>
        <begin position="220"/>
        <end position="235"/>
    </location>
</feature>
<feature type="region of interest" description="Disordered" evidence="1">
    <location>
        <begin position="220"/>
        <end position="243"/>
    </location>
</feature>
<reference evidence="3 4" key="1">
    <citation type="submission" date="2018-02" db="EMBL/GenBank/DDBJ databases">
        <title>Complete genome sequencing of Faecalibacterium prausnitzii strains isolated from the human gut.</title>
        <authorList>
            <person name="Fitzgerald B.C."/>
            <person name="Shkoporov A.N."/>
            <person name="Ross P.R."/>
            <person name="Hill C."/>
        </authorList>
    </citation>
    <scope>NUCLEOTIDE SEQUENCE [LARGE SCALE GENOMIC DNA]</scope>
    <source>
        <strain evidence="3 4">APC942/31-1</strain>
    </source>
</reference>
<evidence type="ECO:0000256" key="1">
    <source>
        <dbReference type="SAM" id="MobiDB-lite"/>
    </source>
</evidence>
<proteinExistence type="predicted"/>
<dbReference type="PANTHER" id="PTHR37314:SF4">
    <property type="entry name" value="UPF0700 TRANSMEMBRANE PROTEIN YOAK"/>
    <property type="match status" value="1"/>
</dbReference>
<feature type="transmembrane region" description="Helical" evidence="2">
    <location>
        <begin position="184"/>
        <end position="207"/>
    </location>
</feature>
<organism evidence="3 4">
    <name type="scientific">Blautia obeum</name>
    <dbReference type="NCBI Taxonomy" id="40520"/>
    <lineage>
        <taxon>Bacteria</taxon>
        <taxon>Bacillati</taxon>
        <taxon>Bacillota</taxon>
        <taxon>Clostridia</taxon>
        <taxon>Lachnospirales</taxon>
        <taxon>Lachnospiraceae</taxon>
        <taxon>Blautia</taxon>
    </lineage>
</organism>
<gene>
    <name evidence="3" type="ORF">C4886_12055</name>
</gene>
<evidence type="ECO:0000313" key="4">
    <source>
        <dbReference type="Proteomes" id="UP000253208"/>
    </source>
</evidence>
<dbReference type="InterPro" id="IPR010699">
    <property type="entry name" value="DUF1275"/>
</dbReference>
<dbReference type="AlphaFoldDB" id="A0A367FYQ0"/>